<dbReference type="InterPro" id="IPR001650">
    <property type="entry name" value="Helicase_C-like"/>
</dbReference>
<feature type="compositionally biased region" description="Polar residues" evidence="8">
    <location>
        <begin position="412"/>
        <end position="425"/>
    </location>
</feature>
<dbReference type="InterPro" id="IPR050079">
    <property type="entry name" value="DEAD_box_RNA_helicase"/>
</dbReference>
<comment type="similarity">
    <text evidence="5 7">Belongs to the DEAD box helicase family.</text>
</comment>
<evidence type="ECO:0000256" key="4">
    <source>
        <dbReference type="ARBA" id="ARBA00022840"/>
    </source>
</evidence>
<evidence type="ECO:0000259" key="10">
    <source>
        <dbReference type="PROSITE" id="PS51194"/>
    </source>
</evidence>
<evidence type="ECO:0000313" key="13">
    <source>
        <dbReference type="Proteomes" id="UP001239462"/>
    </source>
</evidence>
<dbReference type="GO" id="GO:0004386">
    <property type="term" value="F:helicase activity"/>
    <property type="evidence" value="ECO:0007669"/>
    <property type="project" value="UniProtKB-KW"/>
</dbReference>
<dbReference type="SMART" id="SM00490">
    <property type="entry name" value="HELICc"/>
    <property type="match status" value="1"/>
</dbReference>
<dbReference type="PROSITE" id="PS51194">
    <property type="entry name" value="HELICASE_CTER"/>
    <property type="match status" value="1"/>
</dbReference>
<keyword evidence="4 7" id="KW-0067">ATP-binding</keyword>
<dbReference type="EMBL" id="JASZZN010000001">
    <property type="protein sequence ID" value="MDM4014049.1"/>
    <property type="molecule type" value="Genomic_DNA"/>
</dbReference>
<dbReference type="SUPFAM" id="SSF52540">
    <property type="entry name" value="P-loop containing nucleoside triphosphate hydrolases"/>
    <property type="match status" value="1"/>
</dbReference>
<dbReference type="CDD" id="cd18787">
    <property type="entry name" value="SF2_C_DEAD"/>
    <property type="match status" value="1"/>
</dbReference>
<dbReference type="InterPro" id="IPR014001">
    <property type="entry name" value="Helicase_ATP-bd"/>
</dbReference>
<dbReference type="PANTHER" id="PTHR47959">
    <property type="entry name" value="ATP-DEPENDENT RNA HELICASE RHLE-RELATED"/>
    <property type="match status" value="1"/>
</dbReference>
<dbReference type="InterPro" id="IPR014014">
    <property type="entry name" value="RNA_helicase_DEAD_Q_motif"/>
</dbReference>
<dbReference type="InterPro" id="IPR027417">
    <property type="entry name" value="P-loop_NTPase"/>
</dbReference>
<evidence type="ECO:0000256" key="7">
    <source>
        <dbReference type="RuleBase" id="RU000492"/>
    </source>
</evidence>
<protein>
    <submittedName>
        <fullName evidence="12">DEAD/DEAH box helicase</fullName>
        <ecNumber evidence="12">3.6.4.-</ecNumber>
    </submittedName>
</protein>
<feature type="short sequence motif" description="Q motif" evidence="6">
    <location>
        <begin position="11"/>
        <end position="39"/>
    </location>
</feature>
<evidence type="ECO:0000256" key="6">
    <source>
        <dbReference type="PROSITE-ProRule" id="PRU00552"/>
    </source>
</evidence>
<feature type="compositionally biased region" description="Basic residues" evidence="8">
    <location>
        <begin position="396"/>
        <end position="411"/>
    </location>
</feature>
<proteinExistence type="inferred from homology"/>
<evidence type="ECO:0000256" key="1">
    <source>
        <dbReference type="ARBA" id="ARBA00022741"/>
    </source>
</evidence>
<dbReference type="Proteomes" id="UP001239462">
    <property type="component" value="Unassembled WGS sequence"/>
</dbReference>
<dbReference type="InterPro" id="IPR000629">
    <property type="entry name" value="RNA-helicase_DEAD-box_CS"/>
</dbReference>
<keyword evidence="2 7" id="KW-0378">Hydrolase</keyword>
<dbReference type="SMART" id="SM00487">
    <property type="entry name" value="DEXDc"/>
    <property type="match status" value="1"/>
</dbReference>
<feature type="compositionally biased region" description="Basic residues" evidence="8">
    <location>
        <begin position="426"/>
        <end position="443"/>
    </location>
</feature>
<reference evidence="12 13" key="1">
    <citation type="submission" date="2023-06" db="EMBL/GenBank/DDBJ databases">
        <title>Roseiconus lacunae JC819 isolated from Gulf of Mannar region, Tamil Nadu.</title>
        <authorList>
            <person name="Pk S."/>
            <person name="Ch S."/>
            <person name="Ch V.R."/>
        </authorList>
    </citation>
    <scope>NUCLEOTIDE SEQUENCE [LARGE SCALE GENOMIC DNA]</scope>
    <source>
        <strain evidence="12 13">JC819</strain>
    </source>
</reference>
<keyword evidence="1 7" id="KW-0547">Nucleotide-binding</keyword>
<name>A0ABT7PC35_9BACT</name>
<dbReference type="CDD" id="cd00268">
    <property type="entry name" value="DEADc"/>
    <property type="match status" value="1"/>
</dbReference>
<keyword evidence="13" id="KW-1185">Reference proteome</keyword>
<organism evidence="12 13">
    <name type="scientific">Roseiconus lacunae</name>
    <dbReference type="NCBI Taxonomy" id="2605694"/>
    <lineage>
        <taxon>Bacteria</taxon>
        <taxon>Pseudomonadati</taxon>
        <taxon>Planctomycetota</taxon>
        <taxon>Planctomycetia</taxon>
        <taxon>Pirellulales</taxon>
        <taxon>Pirellulaceae</taxon>
        <taxon>Roseiconus</taxon>
    </lineage>
</organism>
<sequence length="443" mass="48952">MRDNYQTTCMQNFESMDLFRPLQRALSELNYKHPTPIQAQAIPPAIDGVDILGCASTGTGKTAAFAIPILDYLGFEKPRAKPNRPTALVLAPTRELAIQIGESFDRYGKHMKFRQTLVYGGIKQGSQTRSLGKGTDVLVATPGRLIDLMDQGHVDLSDVQIFVLDEADRMLDMGFLPALKRIVTKLPRERQSMFFSATLAPKIRELAATFLFNPVAVTVPSKSMTADGVDQTIRFMQKGDKFAELQSILSTDDVERAIVFTRTKRGANRLVQKLDRQGITGAAIHGNKSQQSRQRALQAFRDKRVSALVATDVAARGIDVQGVTHVINYDMPVEPESYVHRIGRTGRAGKTGIAISFCTEAEIEELRAIKKLIGSNLRVENEEHMPKSPKSSSTSTKKKSARNTGSRHHGSRNTGSGQNRGTTQKTRSKSRRKPHAKRKPVTA</sequence>
<evidence type="ECO:0000256" key="2">
    <source>
        <dbReference type="ARBA" id="ARBA00022801"/>
    </source>
</evidence>
<keyword evidence="3 7" id="KW-0347">Helicase</keyword>
<dbReference type="Pfam" id="PF00271">
    <property type="entry name" value="Helicase_C"/>
    <property type="match status" value="1"/>
</dbReference>
<evidence type="ECO:0000256" key="3">
    <source>
        <dbReference type="ARBA" id="ARBA00022806"/>
    </source>
</evidence>
<dbReference type="PROSITE" id="PS00039">
    <property type="entry name" value="DEAD_ATP_HELICASE"/>
    <property type="match status" value="1"/>
</dbReference>
<evidence type="ECO:0000313" key="12">
    <source>
        <dbReference type="EMBL" id="MDM4014049.1"/>
    </source>
</evidence>
<feature type="domain" description="Helicase ATP-binding" evidence="9">
    <location>
        <begin position="42"/>
        <end position="217"/>
    </location>
</feature>
<dbReference type="InterPro" id="IPR011545">
    <property type="entry name" value="DEAD/DEAH_box_helicase_dom"/>
</dbReference>
<accession>A0ABT7PC35</accession>
<evidence type="ECO:0000259" key="11">
    <source>
        <dbReference type="PROSITE" id="PS51195"/>
    </source>
</evidence>
<feature type="region of interest" description="Disordered" evidence="8">
    <location>
        <begin position="380"/>
        <end position="443"/>
    </location>
</feature>
<dbReference type="InterPro" id="IPR044742">
    <property type="entry name" value="DEAD/DEAH_RhlB"/>
</dbReference>
<gene>
    <name evidence="12" type="ORF">QTN89_01320</name>
</gene>
<feature type="domain" description="Helicase C-terminal" evidence="10">
    <location>
        <begin position="228"/>
        <end position="393"/>
    </location>
</feature>
<dbReference type="PROSITE" id="PS51192">
    <property type="entry name" value="HELICASE_ATP_BIND_1"/>
    <property type="match status" value="1"/>
</dbReference>
<dbReference type="Pfam" id="PF00270">
    <property type="entry name" value="DEAD"/>
    <property type="match status" value="1"/>
</dbReference>
<dbReference type="PROSITE" id="PS51195">
    <property type="entry name" value="Q_MOTIF"/>
    <property type="match status" value="1"/>
</dbReference>
<comment type="caution">
    <text evidence="12">The sequence shown here is derived from an EMBL/GenBank/DDBJ whole genome shotgun (WGS) entry which is preliminary data.</text>
</comment>
<feature type="domain" description="DEAD-box RNA helicase Q" evidence="11">
    <location>
        <begin position="11"/>
        <end position="39"/>
    </location>
</feature>
<dbReference type="GO" id="GO:0016787">
    <property type="term" value="F:hydrolase activity"/>
    <property type="evidence" value="ECO:0007669"/>
    <property type="project" value="UniProtKB-KW"/>
</dbReference>
<dbReference type="RefSeq" id="WP_289161779.1">
    <property type="nucleotide sequence ID" value="NZ_JASZZN010000001.1"/>
</dbReference>
<evidence type="ECO:0000256" key="8">
    <source>
        <dbReference type="SAM" id="MobiDB-lite"/>
    </source>
</evidence>
<dbReference type="EC" id="3.6.4.-" evidence="12"/>
<evidence type="ECO:0000256" key="5">
    <source>
        <dbReference type="ARBA" id="ARBA00038437"/>
    </source>
</evidence>
<evidence type="ECO:0000259" key="9">
    <source>
        <dbReference type="PROSITE" id="PS51192"/>
    </source>
</evidence>
<dbReference type="Gene3D" id="3.40.50.300">
    <property type="entry name" value="P-loop containing nucleotide triphosphate hydrolases"/>
    <property type="match status" value="2"/>
</dbReference>
<dbReference type="PANTHER" id="PTHR47959:SF13">
    <property type="entry name" value="ATP-DEPENDENT RNA HELICASE RHLE"/>
    <property type="match status" value="1"/>
</dbReference>